<dbReference type="AlphaFoldDB" id="A0A8H6XZQ8"/>
<dbReference type="EMBL" id="JACAZH010000013">
    <property type="protein sequence ID" value="KAF7351330.1"/>
    <property type="molecule type" value="Genomic_DNA"/>
</dbReference>
<organism evidence="1 2">
    <name type="scientific">Mycena sanguinolenta</name>
    <dbReference type="NCBI Taxonomy" id="230812"/>
    <lineage>
        <taxon>Eukaryota</taxon>
        <taxon>Fungi</taxon>
        <taxon>Dikarya</taxon>
        <taxon>Basidiomycota</taxon>
        <taxon>Agaricomycotina</taxon>
        <taxon>Agaricomycetes</taxon>
        <taxon>Agaricomycetidae</taxon>
        <taxon>Agaricales</taxon>
        <taxon>Marasmiineae</taxon>
        <taxon>Mycenaceae</taxon>
        <taxon>Mycena</taxon>
    </lineage>
</organism>
<gene>
    <name evidence="1" type="ORF">MSAN_01564500</name>
</gene>
<evidence type="ECO:0000313" key="2">
    <source>
        <dbReference type="Proteomes" id="UP000623467"/>
    </source>
</evidence>
<sequence length="377" mass="42914">MSTAASRAAGRARISEIDAKISSLKESIRVLTAEKLRTQEYLDSYAYPVLTLPNEITSEIFLKFIPEYPFPPPLTGSLSPTTLTYVCHRWREIALSTAALWRGILVPVIFRDEPHLLSILESWLSRSGCLPLSILMEDIFDVLSEECVASLVLHRARWEYVTLAVLNEPIIHSIQGAMPLLRQFEIRSNGVQDPLSPVRFCEVPRLRSATMWELRGPIDVLPWSQLTSLTLVYVDEWPAILKETVNLVHCHLFPYAEEDQTIPDIRLLVLESLVLSPFEVPDQPATNLLLTFITPALRTLEVPEAFLQPDPIATLASFISKSECDLQKIRITGDTCLVPERVYRSGLKKIPRISFNRSLTDYNSYEKKLARRRYKIL</sequence>
<evidence type="ECO:0000313" key="1">
    <source>
        <dbReference type="EMBL" id="KAF7351330.1"/>
    </source>
</evidence>
<accession>A0A8H6XZQ8</accession>
<proteinExistence type="predicted"/>
<reference evidence="1" key="1">
    <citation type="submission" date="2020-05" db="EMBL/GenBank/DDBJ databases">
        <title>Mycena genomes resolve the evolution of fungal bioluminescence.</title>
        <authorList>
            <person name="Tsai I.J."/>
        </authorList>
    </citation>
    <scope>NUCLEOTIDE SEQUENCE</scope>
    <source>
        <strain evidence="1">160909Yilan</strain>
    </source>
</reference>
<dbReference type="Proteomes" id="UP000623467">
    <property type="component" value="Unassembled WGS sequence"/>
</dbReference>
<keyword evidence="2" id="KW-1185">Reference proteome</keyword>
<protein>
    <submittedName>
        <fullName evidence="1">F-box domain-containing protein</fullName>
    </submittedName>
</protein>
<comment type="caution">
    <text evidence="1">The sequence shown here is derived from an EMBL/GenBank/DDBJ whole genome shotgun (WGS) entry which is preliminary data.</text>
</comment>
<name>A0A8H6XZQ8_9AGAR</name>
<dbReference type="OrthoDB" id="2999674at2759"/>